<sequence>MDMEGQRDAKNADLIPNVRTLMDSKLGVISIGDRPPWNSIGVPPSLVLK</sequence>
<organism evidence="1 2">
    <name type="scientific">Ensete ventricosum</name>
    <name type="common">Abyssinian banana</name>
    <name type="synonym">Musa ensete</name>
    <dbReference type="NCBI Taxonomy" id="4639"/>
    <lineage>
        <taxon>Eukaryota</taxon>
        <taxon>Viridiplantae</taxon>
        <taxon>Streptophyta</taxon>
        <taxon>Embryophyta</taxon>
        <taxon>Tracheophyta</taxon>
        <taxon>Spermatophyta</taxon>
        <taxon>Magnoliopsida</taxon>
        <taxon>Liliopsida</taxon>
        <taxon>Zingiberales</taxon>
        <taxon>Musaceae</taxon>
        <taxon>Ensete</taxon>
    </lineage>
</organism>
<accession>A0A426XXZ4</accession>
<dbReference type="EMBL" id="AMZH03016498">
    <property type="protein sequence ID" value="RRT44379.1"/>
    <property type="molecule type" value="Genomic_DNA"/>
</dbReference>
<name>A0A426XXZ4_ENSVE</name>
<proteinExistence type="predicted"/>
<dbReference type="Proteomes" id="UP000287651">
    <property type="component" value="Unassembled WGS sequence"/>
</dbReference>
<comment type="caution">
    <text evidence="1">The sequence shown here is derived from an EMBL/GenBank/DDBJ whole genome shotgun (WGS) entry which is preliminary data.</text>
</comment>
<gene>
    <name evidence="1" type="ORF">B296_00010297</name>
</gene>
<evidence type="ECO:0000313" key="2">
    <source>
        <dbReference type="Proteomes" id="UP000287651"/>
    </source>
</evidence>
<protein>
    <submittedName>
        <fullName evidence="1">Uncharacterized protein</fullName>
    </submittedName>
</protein>
<reference evidence="1 2" key="1">
    <citation type="journal article" date="2014" name="Agronomy (Basel)">
        <title>A Draft Genome Sequence for Ensete ventricosum, the Drought-Tolerant Tree Against Hunger.</title>
        <authorList>
            <person name="Harrison J."/>
            <person name="Moore K.A."/>
            <person name="Paszkiewicz K."/>
            <person name="Jones T."/>
            <person name="Grant M."/>
            <person name="Ambacheew D."/>
            <person name="Muzemil S."/>
            <person name="Studholme D.J."/>
        </authorList>
    </citation>
    <scope>NUCLEOTIDE SEQUENCE [LARGE SCALE GENOMIC DNA]</scope>
</reference>
<evidence type="ECO:0000313" key="1">
    <source>
        <dbReference type="EMBL" id="RRT44379.1"/>
    </source>
</evidence>
<dbReference type="AlphaFoldDB" id="A0A426XXZ4"/>